<evidence type="ECO:0000256" key="5">
    <source>
        <dbReference type="ARBA" id="ARBA00022932"/>
    </source>
</evidence>
<feature type="domain" description="DNA polymerase helix-hairpin-helix motif" evidence="9">
    <location>
        <begin position="749"/>
        <end position="836"/>
    </location>
</feature>
<dbReference type="Gene3D" id="1.10.150.870">
    <property type="match status" value="1"/>
</dbReference>
<dbReference type="CDD" id="cd04485">
    <property type="entry name" value="DnaE_OBF"/>
    <property type="match status" value="1"/>
</dbReference>
<dbReference type="NCBIfam" id="TIGR00594">
    <property type="entry name" value="polc"/>
    <property type="match status" value="1"/>
</dbReference>
<evidence type="ECO:0000313" key="11">
    <source>
        <dbReference type="EMBL" id="MCV2231729.1"/>
    </source>
</evidence>
<evidence type="ECO:0000256" key="3">
    <source>
        <dbReference type="ARBA" id="ARBA00022695"/>
    </source>
</evidence>
<name>A0ABT2Y4R7_9MOLU</name>
<evidence type="ECO:0000259" key="9">
    <source>
        <dbReference type="Pfam" id="PF14579"/>
    </source>
</evidence>
<evidence type="ECO:0000259" key="10">
    <source>
        <dbReference type="Pfam" id="PF17657"/>
    </source>
</evidence>
<evidence type="ECO:0000256" key="4">
    <source>
        <dbReference type="ARBA" id="ARBA00022705"/>
    </source>
</evidence>
<dbReference type="PANTHER" id="PTHR32294">
    <property type="entry name" value="DNA POLYMERASE III SUBUNIT ALPHA"/>
    <property type="match status" value="1"/>
</dbReference>
<keyword evidence="3" id="KW-0548">Nucleotidyltransferase</keyword>
<feature type="domain" description="PHP" evidence="7">
    <location>
        <begin position="8"/>
        <end position="156"/>
    </location>
</feature>
<keyword evidence="12" id="KW-1185">Reference proteome</keyword>
<dbReference type="Proteomes" id="UP001177160">
    <property type="component" value="Unassembled WGS sequence"/>
</dbReference>
<accession>A0ABT2Y4R7</accession>
<proteinExistence type="predicted"/>
<dbReference type="InterPro" id="IPR040982">
    <property type="entry name" value="DNA_pol3_finger"/>
</dbReference>
<dbReference type="InterPro" id="IPR004013">
    <property type="entry name" value="PHP_dom"/>
</dbReference>
<evidence type="ECO:0000313" key="12">
    <source>
        <dbReference type="Proteomes" id="UP001177160"/>
    </source>
</evidence>
<evidence type="ECO:0000256" key="6">
    <source>
        <dbReference type="ARBA" id="ARBA00049244"/>
    </source>
</evidence>
<reference evidence="11" key="1">
    <citation type="submission" date="2022-09" db="EMBL/GenBank/DDBJ databases">
        <title>Novel Mycoplasma species identified in domestic and wild animals.</title>
        <authorList>
            <person name="Volokhov D.V."/>
            <person name="Furtak V.A."/>
            <person name="Zagorodnyaya T.A."/>
        </authorList>
    </citation>
    <scope>NUCLEOTIDE SEQUENCE</scope>
    <source>
        <strain evidence="11">Oakley</strain>
    </source>
</reference>
<dbReference type="Pfam" id="PF02811">
    <property type="entry name" value="PHP"/>
    <property type="match status" value="1"/>
</dbReference>
<dbReference type="InterPro" id="IPR011708">
    <property type="entry name" value="DNA_pol3_alpha_NTPase_dom"/>
</dbReference>
<feature type="domain" description="DNA polymerase III alpha subunit finger" evidence="10">
    <location>
        <begin position="515"/>
        <end position="675"/>
    </location>
</feature>
<gene>
    <name evidence="11" type="ORF">N7548_02705</name>
</gene>
<dbReference type="Pfam" id="PF14579">
    <property type="entry name" value="HHH_6"/>
    <property type="match status" value="1"/>
</dbReference>
<dbReference type="Gene3D" id="1.10.10.1600">
    <property type="entry name" value="Bacterial DNA polymerase III alpha subunit, thumb domain"/>
    <property type="match status" value="1"/>
</dbReference>
<protein>
    <recommendedName>
        <fullName evidence="1">DNA-directed DNA polymerase</fullName>
        <ecNumber evidence="1">2.7.7.7</ecNumber>
    </recommendedName>
</protein>
<dbReference type="Gene3D" id="3.20.20.140">
    <property type="entry name" value="Metal-dependent hydrolases"/>
    <property type="match status" value="1"/>
</dbReference>
<comment type="caution">
    <text evidence="11">The sequence shown here is derived from an EMBL/GenBank/DDBJ whole genome shotgun (WGS) entry which is preliminary data.</text>
</comment>
<feature type="domain" description="Bacterial DNA polymerase III alpha subunit NTPase" evidence="8">
    <location>
        <begin position="269"/>
        <end position="512"/>
    </location>
</feature>
<keyword evidence="2" id="KW-0808">Transferase</keyword>
<dbReference type="PANTHER" id="PTHR32294:SF0">
    <property type="entry name" value="DNA POLYMERASE III SUBUNIT ALPHA"/>
    <property type="match status" value="1"/>
</dbReference>
<comment type="catalytic activity">
    <reaction evidence="6">
        <text>DNA(n) + a 2'-deoxyribonucleoside 5'-triphosphate = DNA(n+1) + diphosphate</text>
        <dbReference type="Rhea" id="RHEA:22508"/>
        <dbReference type="Rhea" id="RHEA-COMP:17339"/>
        <dbReference type="Rhea" id="RHEA-COMP:17340"/>
        <dbReference type="ChEBI" id="CHEBI:33019"/>
        <dbReference type="ChEBI" id="CHEBI:61560"/>
        <dbReference type="ChEBI" id="CHEBI:173112"/>
        <dbReference type="EC" id="2.7.7.7"/>
    </reaction>
</comment>
<dbReference type="EC" id="2.7.7.7" evidence="1"/>
<evidence type="ECO:0000259" key="8">
    <source>
        <dbReference type="Pfam" id="PF07733"/>
    </source>
</evidence>
<dbReference type="InterPro" id="IPR029460">
    <property type="entry name" value="DNAPol_HHH"/>
</dbReference>
<keyword evidence="4" id="KW-0235">DNA replication</keyword>
<evidence type="ECO:0000256" key="1">
    <source>
        <dbReference type="ARBA" id="ARBA00012417"/>
    </source>
</evidence>
<dbReference type="SUPFAM" id="SSF160975">
    <property type="entry name" value="AF1531-like"/>
    <property type="match status" value="1"/>
</dbReference>
<dbReference type="EMBL" id="JAOVQM010000002">
    <property type="protein sequence ID" value="MCV2231729.1"/>
    <property type="molecule type" value="Genomic_DNA"/>
</dbReference>
<dbReference type="InterPro" id="IPR041931">
    <property type="entry name" value="DNA_pol3_alpha_thumb_dom"/>
</dbReference>
<dbReference type="RefSeq" id="WP_263607882.1">
    <property type="nucleotide sequence ID" value="NZ_JAOVQM010000002.1"/>
</dbReference>
<sequence>MKGCIGLQSEYSLLNSTIRLETLFEDLKHRGYDTVFLSDDNNLYASYKFFSVPTDLKRILGMRLSIIHLEQATTIYAYATTQKGHQNLIILSSLLQLSKQKAVDMNDLIKYQEDLIFISAGYASDIDQAILKKDLNDARRRIESYRYLLKQFYLGLMVQTLKMEIEVAPTIKALSNEYKIDMLPLHQANYLDEVEAYDALIKIEHSERVRYDEGDFSLPSFEQLKQSFSEYTSVFNTVESVFSKIDFVPEKVTFKLPNPLEPGISSKAYLQDLCEVGLSIRHKKQPLKHPEVYKERLQYELSVIDKMGYNNYFLVVWDFVKYAKKEGIMVGPGRGSAAGSLVSFALGITDVDPIKYDLLFERFLNPERISMPDIDLDFPDNKRDDVIRYVQAKYGKHHVVSITTFGTFQVKSSIRDICRTQGLSVADTNRTVKLATEAYEITDPKTLHILKLAQAIEGLPRHTGTHAAGIILSSVDLSRIIPLQSGSSELYQSQLEAEDLEKMGLLKIDFLGIRNLQIIKETLGLIEQKNIKLDLYNLPLNDTKTFELLSRADTVGVFQLESIGMKRVLTKLKPNQFEDLVAILALFRPGPMDNIDVYIERRAGQKFDYIDEELKDILAPTYGIIIYQEQIMKIASKFANYTLAEADLLRRGVSKKDKDILENERVKFIQKAVNNHKSEALAIKIYDYILKFALYGFNRSHSVAYAMVAYQMAYLKAHHFDAFMTVLLTSIASNTDQVVDYIGKLKEKGIKVLKPNIQVSAFEFILTDQGIIYPLIAIKNIGTQTVTKIVEERQQGPFKDFDDFKKRLSNDLNDKIIEALIFSGALDVFGLNKHTLYENRQMIHKDYELFVSDIVMKTFDEYPNDVLIEKEKAALGFNLSITPVSIYEDLMKQHQLKPLSDIDHTVRTIGLVKRIKVIQTKQGKDMAFIEVSDGQTTLDVTVFPEVYAKYGSMLSQKDPLILTIEPNQYDGKKYILIRTENIPDAKP</sequence>
<organism evidence="11 12">
    <name type="scientific">Paracholeplasma manati</name>
    <dbReference type="NCBI Taxonomy" id="591373"/>
    <lineage>
        <taxon>Bacteria</taxon>
        <taxon>Bacillati</taxon>
        <taxon>Mycoplasmatota</taxon>
        <taxon>Mollicutes</taxon>
        <taxon>Acholeplasmatales</taxon>
        <taxon>Acholeplasmataceae</taxon>
        <taxon>Paracholeplasma</taxon>
    </lineage>
</organism>
<evidence type="ECO:0000259" key="7">
    <source>
        <dbReference type="Pfam" id="PF02811"/>
    </source>
</evidence>
<evidence type="ECO:0000256" key="2">
    <source>
        <dbReference type="ARBA" id="ARBA00022679"/>
    </source>
</evidence>
<dbReference type="InterPro" id="IPR004805">
    <property type="entry name" value="DnaE2/DnaE/PolC"/>
</dbReference>
<dbReference type="Pfam" id="PF17657">
    <property type="entry name" value="DNA_pol3_finger"/>
    <property type="match status" value="1"/>
</dbReference>
<dbReference type="Pfam" id="PF07733">
    <property type="entry name" value="DNA_pol3_alpha"/>
    <property type="match status" value="1"/>
</dbReference>
<keyword evidence="5" id="KW-0239">DNA-directed DNA polymerase</keyword>